<evidence type="ECO:0000313" key="3">
    <source>
        <dbReference type="Proteomes" id="UP000777438"/>
    </source>
</evidence>
<reference evidence="2 3" key="1">
    <citation type="journal article" date="2021" name="Nat. Commun.">
        <title>Genetic determinants of endophytism in the Arabidopsis root mycobiome.</title>
        <authorList>
            <person name="Mesny F."/>
            <person name="Miyauchi S."/>
            <person name="Thiergart T."/>
            <person name="Pickel B."/>
            <person name="Atanasova L."/>
            <person name="Karlsson M."/>
            <person name="Huettel B."/>
            <person name="Barry K.W."/>
            <person name="Haridas S."/>
            <person name="Chen C."/>
            <person name="Bauer D."/>
            <person name="Andreopoulos W."/>
            <person name="Pangilinan J."/>
            <person name="LaButti K."/>
            <person name="Riley R."/>
            <person name="Lipzen A."/>
            <person name="Clum A."/>
            <person name="Drula E."/>
            <person name="Henrissat B."/>
            <person name="Kohler A."/>
            <person name="Grigoriev I.V."/>
            <person name="Martin F.M."/>
            <person name="Hacquard S."/>
        </authorList>
    </citation>
    <scope>NUCLEOTIDE SEQUENCE [LARGE SCALE GENOMIC DNA]</scope>
    <source>
        <strain evidence="2 3">MPI-CAGE-CH-0241</strain>
    </source>
</reference>
<dbReference type="EMBL" id="JAGPYM010000002">
    <property type="protein sequence ID" value="KAH6898075.1"/>
    <property type="molecule type" value="Genomic_DNA"/>
</dbReference>
<dbReference type="InterPro" id="IPR000210">
    <property type="entry name" value="BTB/POZ_dom"/>
</dbReference>
<name>A0A9P8WEL0_9HYPO</name>
<comment type="caution">
    <text evidence="2">The sequence shown here is derived from an EMBL/GenBank/DDBJ whole genome shotgun (WGS) entry which is preliminary data.</text>
</comment>
<evidence type="ECO:0000313" key="2">
    <source>
        <dbReference type="EMBL" id="KAH6898075.1"/>
    </source>
</evidence>
<sequence>MKLKCEEKKFSLHKAIVCAHSTVFAAAFWESTTNAYEIKNFNIPAVEAMIEFMYTVDYTLFTGAINEANDSEPPGSEHSDMEEEECTLEIPADEQLLRHVQKRSNEYIRPILVDNWCPETFPVVVQEALNTTEDVELRKDLSNFAIEHLVELDGIPEFFNLENSTEFYAALSKQSFQSYVDLMTKNAALELGLSQQKSTIAENELTMNNMNDCFEKLKAGQLPQLLSEVRMQNY</sequence>
<dbReference type="OrthoDB" id="1022638at2759"/>
<dbReference type="PANTHER" id="PTHR47843:SF5">
    <property type="entry name" value="BTB_POZ DOMAIN PROTEIN"/>
    <property type="match status" value="1"/>
</dbReference>
<keyword evidence="3" id="KW-1185">Reference proteome</keyword>
<proteinExistence type="predicted"/>
<accession>A0A9P8WEL0</accession>
<dbReference type="Proteomes" id="UP000777438">
    <property type="component" value="Unassembled WGS sequence"/>
</dbReference>
<dbReference type="AlphaFoldDB" id="A0A9P8WEL0"/>
<feature type="domain" description="BTB" evidence="1">
    <location>
        <begin position="1"/>
        <end position="62"/>
    </location>
</feature>
<dbReference type="CDD" id="cd18186">
    <property type="entry name" value="BTB_POZ_ZBTB_KLHL-like"/>
    <property type="match status" value="1"/>
</dbReference>
<protein>
    <recommendedName>
        <fullName evidence="1">BTB domain-containing protein</fullName>
    </recommendedName>
</protein>
<dbReference type="InterPro" id="IPR011333">
    <property type="entry name" value="SKP1/BTB/POZ_sf"/>
</dbReference>
<dbReference type="PROSITE" id="PS50097">
    <property type="entry name" value="BTB"/>
    <property type="match status" value="1"/>
</dbReference>
<dbReference type="PANTHER" id="PTHR47843">
    <property type="entry name" value="BTB DOMAIN-CONTAINING PROTEIN-RELATED"/>
    <property type="match status" value="1"/>
</dbReference>
<evidence type="ECO:0000259" key="1">
    <source>
        <dbReference type="PROSITE" id="PS50097"/>
    </source>
</evidence>
<organism evidence="2 3">
    <name type="scientific">Thelonectria olida</name>
    <dbReference type="NCBI Taxonomy" id="1576542"/>
    <lineage>
        <taxon>Eukaryota</taxon>
        <taxon>Fungi</taxon>
        <taxon>Dikarya</taxon>
        <taxon>Ascomycota</taxon>
        <taxon>Pezizomycotina</taxon>
        <taxon>Sordariomycetes</taxon>
        <taxon>Hypocreomycetidae</taxon>
        <taxon>Hypocreales</taxon>
        <taxon>Nectriaceae</taxon>
        <taxon>Thelonectria</taxon>
    </lineage>
</organism>
<dbReference type="Pfam" id="PF00651">
    <property type="entry name" value="BTB"/>
    <property type="match status" value="1"/>
</dbReference>
<dbReference type="SUPFAM" id="SSF54695">
    <property type="entry name" value="POZ domain"/>
    <property type="match status" value="1"/>
</dbReference>
<gene>
    <name evidence="2" type="ORF">B0T10DRAFT_601106</name>
</gene>
<dbReference type="Gene3D" id="3.30.710.10">
    <property type="entry name" value="Potassium Channel Kv1.1, Chain A"/>
    <property type="match status" value="1"/>
</dbReference>